<gene>
    <name evidence="1" type="ORF">IEO21_10122</name>
</gene>
<name>A0A8H7NTF8_9APHY</name>
<dbReference type="EMBL" id="JADOXO010000669">
    <property type="protein sequence ID" value="KAF9801407.1"/>
    <property type="molecule type" value="Genomic_DNA"/>
</dbReference>
<organism evidence="1 2">
    <name type="scientific">Rhodonia placenta</name>
    <dbReference type="NCBI Taxonomy" id="104341"/>
    <lineage>
        <taxon>Eukaryota</taxon>
        <taxon>Fungi</taxon>
        <taxon>Dikarya</taxon>
        <taxon>Basidiomycota</taxon>
        <taxon>Agaricomycotina</taxon>
        <taxon>Agaricomycetes</taxon>
        <taxon>Polyporales</taxon>
        <taxon>Adustoporiaceae</taxon>
        <taxon>Rhodonia</taxon>
    </lineage>
</organism>
<sequence>MSQVDTASSRFLIFSFPRARTRDLCTTCLIWTRHYLLYN</sequence>
<proteinExistence type="predicted"/>
<comment type="caution">
    <text evidence="1">The sequence shown here is derived from an EMBL/GenBank/DDBJ whole genome shotgun (WGS) entry which is preliminary data.</text>
</comment>
<dbReference type="Proteomes" id="UP000639403">
    <property type="component" value="Unassembled WGS sequence"/>
</dbReference>
<reference evidence="1" key="1">
    <citation type="submission" date="2020-11" db="EMBL/GenBank/DDBJ databases">
        <authorList>
            <person name="Koelle M."/>
            <person name="Horta M.A.C."/>
            <person name="Nowrousian M."/>
            <person name="Ohm R.A."/>
            <person name="Benz P."/>
            <person name="Pilgard A."/>
        </authorList>
    </citation>
    <scope>NUCLEOTIDE SEQUENCE</scope>
    <source>
        <strain evidence="1">FPRL280</strain>
    </source>
</reference>
<accession>A0A8H7NTF8</accession>
<protein>
    <submittedName>
        <fullName evidence="1">Uncharacterized protein</fullName>
    </submittedName>
</protein>
<dbReference type="AlphaFoldDB" id="A0A8H7NTF8"/>
<reference evidence="1" key="2">
    <citation type="journal article" name="Front. Microbiol.">
        <title>Degradative Capacity of Two Strains of Rhodonia placenta: From Phenotype to Genotype.</title>
        <authorList>
            <person name="Kolle M."/>
            <person name="Horta M.A.C."/>
            <person name="Nowrousian M."/>
            <person name="Ohm R.A."/>
            <person name="Benz J.P."/>
            <person name="Pilgard A."/>
        </authorList>
    </citation>
    <scope>NUCLEOTIDE SEQUENCE</scope>
    <source>
        <strain evidence="1">FPRL280</strain>
    </source>
</reference>
<evidence type="ECO:0000313" key="1">
    <source>
        <dbReference type="EMBL" id="KAF9801407.1"/>
    </source>
</evidence>
<evidence type="ECO:0000313" key="2">
    <source>
        <dbReference type="Proteomes" id="UP000639403"/>
    </source>
</evidence>